<name>A0A8H7C633_AGABI</name>
<feature type="region of interest" description="Disordered" evidence="1">
    <location>
        <begin position="78"/>
        <end position="97"/>
    </location>
</feature>
<organism evidence="2 3">
    <name type="scientific">Agaricus bisporus var. burnettii</name>
    <dbReference type="NCBI Taxonomy" id="192524"/>
    <lineage>
        <taxon>Eukaryota</taxon>
        <taxon>Fungi</taxon>
        <taxon>Dikarya</taxon>
        <taxon>Basidiomycota</taxon>
        <taxon>Agaricomycotina</taxon>
        <taxon>Agaricomycetes</taxon>
        <taxon>Agaricomycetidae</taxon>
        <taxon>Agaricales</taxon>
        <taxon>Agaricineae</taxon>
        <taxon>Agaricaceae</taxon>
        <taxon>Agaricus</taxon>
    </lineage>
</organism>
<protein>
    <submittedName>
        <fullName evidence="2">Uncharacterized protein</fullName>
    </submittedName>
</protein>
<dbReference type="Proteomes" id="UP000629468">
    <property type="component" value="Unassembled WGS sequence"/>
</dbReference>
<dbReference type="AlphaFoldDB" id="A0A8H7C633"/>
<evidence type="ECO:0000313" key="3">
    <source>
        <dbReference type="Proteomes" id="UP000629468"/>
    </source>
</evidence>
<feature type="compositionally biased region" description="Polar residues" evidence="1">
    <location>
        <begin position="86"/>
        <end position="97"/>
    </location>
</feature>
<dbReference type="EMBL" id="JABXXO010000012">
    <property type="protein sequence ID" value="KAF7762645.1"/>
    <property type="molecule type" value="Genomic_DNA"/>
</dbReference>
<accession>A0A8H7C633</accession>
<gene>
    <name evidence="2" type="ORF">Agabi119p4_9238</name>
</gene>
<reference evidence="2 3" key="1">
    <citation type="journal article" name="Sci. Rep.">
        <title>Telomere-to-telomere assembled and centromere annotated genomes of the two main subspecies of the button mushroom Agaricus bisporus reveal especially polymorphic chromosome ends.</title>
        <authorList>
            <person name="Sonnenberg A.S.M."/>
            <person name="Sedaghat-Telgerd N."/>
            <person name="Lavrijssen B."/>
            <person name="Ohm R.A."/>
            <person name="Hendrickx P.M."/>
            <person name="Scholtmeijer K."/>
            <person name="Baars J.J.P."/>
            <person name="van Peer A."/>
        </authorList>
    </citation>
    <scope>NUCLEOTIDE SEQUENCE [LARGE SCALE GENOMIC DNA]</scope>
    <source>
        <strain evidence="2 3">H119_p4</strain>
    </source>
</reference>
<evidence type="ECO:0000313" key="2">
    <source>
        <dbReference type="EMBL" id="KAF7762645.1"/>
    </source>
</evidence>
<comment type="caution">
    <text evidence="2">The sequence shown here is derived from an EMBL/GenBank/DDBJ whole genome shotgun (WGS) entry which is preliminary data.</text>
</comment>
<proteinExistence type="predicted"/>
<evidence type="ECO:0000256" key="1">
    <source>
        <dbReference type="SAM" id="MobiDB-lite"/>
    </source>
</evidence>
<sequence>MRRGGGRKVKPRTPIKTFLVAAFWFFIPLLRTLTNHGHSKAQARVPQSSKACQWVEARDWWSRFLVLTNACEYTPGHSPPPASGGLTFSSRHQPMLC</sequence>